<dbReference type="Pfam" id="PF07980">
    <property type="entry name" value="SusD_RagB"/>
    <property type="match status" value="1"/>
</dbReference>
<dbReference type="InterPro" id="IPR011990">
    <property type="entry name" value="TPR-like_helical_dom_sf"/>
</dbReference>
<evidence type="ECO:0000259" key="6">
    <source>
        <dbReference type="Pfam" id="PF07980"/>
    </source>
</evidence>
<feature type="domain" description="SusD-like N-terminal" evidence="7">
    <location>
        <begin position="37"/>
        <end position="250"/>
    </location>
</feature>
<dbReference type="EMBL" id="MAYG01000001">
    <property type="protein sequence ID" value="OCA74822.1"/>
    <property type="molecule type" value="Genomic_DNA"/>
</dbReference>
<evidence type="ECO:0008006" key="10">
    <source>
        <dbReference type="Google" id="ProtNLM"/>
    </source>
</evidence>
<evidence type="ECO:0000256" key="4">
    <source>
        <dbReference type="ARBA" id="ARBA00023136"/>
    </source>
</evidence>
<dbReference type="InterPro" id="IPR012944">
    <property type="entry name" value="SusD_RagB_dom"/>
</dbReference>
<feature type="domain" description="RagB/SusD" evidence="6">
    <location>
        <begin position="320"/>
        <end position="489"/>
    </location>
</feature>
<comment type="caution">
    <text evidence="8">The sequence shown here is derived from an EMBL/GenBank/DDBJ whole genome shotgun (WGS) entry which is preliminary data.</text>
</comment>
<keyword evidence="5" id="KW-0998">Cell outer membrane</keyword>
<dbReference type="Gene3D" id="1.25.40.390">
    <property type="match status" value="1"/>
</dbReference>
<reference evidence="9" key="1">
    <citation type="submission" date="2016-07" db="EMBL/GenBank/DDBJ databases">
        <authorList>
            <person name="Florea S."/>
            <person name="Webb J.S."/>
            <person name="Jaromczyk J."/>
            <person name="Schardl C.L."/>
        </authorList>
    </citation>
    <scope>NUCLEOTIDE SEQUENCE [LARGE SCALE GENOMIC DNA]</scope>
    <source>
        <strain evidence="9">CC-VM-7</strain>
    </source>
</reference>
<dbReference type="GO" id="GO:0009279">
    <property type="term" value="C:cell outer membrane"/>
    <property type="evidence" value="ECO:0007669"/>
    <property type="project" value="UniProtKB-SubCell"/>
</dbReference>
<evidence type="ECO:0000256" key="5">
    <source>
        <dbReference type="ARBA" id="ARBA00023237"/>
    </source>
</evidence>
<dbReference type="STRING" id="651561.BBI00_10965"/>
<accession>A0A1B8ZTA0</accession>
<organism evidence="8 9">
    <name type="scientific">Chryseobacterium arthrosphaerae</name>
    <dbReference type="NCBI Taxonomy" id="651561"/>
    <lineage>
        <taxon>Bacteria</taxon>
        <taxon>Pseudomonadati</taxon>
        <taxon>Bacteroidota</taxon>
        <taxon>Flavobacteriia</taxon>
        <taxon>Flavobacteriales</taxon>
        <taxon>Weeksellaceae</taxon>
        <taxon>Chryseobacterium group</taxon>
        <taxon>Chryseobacterium</taxon>
    </lineage>
</organism>
<dbReference type="SUPFAM" id="SSF48452">
    <property type="entry name" value="TPR-like"/>
    <property type="match status" value="1"/>
</dbReference>
<comment type="similarity">
    <text evidence="2">Belongs to the SusD family.</text>
</comment>
<evidence type="ECO:0000259" key="7">
    <source>
        <dbReference type="Pfam" id="PF14322"/>
    </source>
</evidence>
<protein>
    <recommendedName>
        <fullName evidence="10">RagB/SusD family nutrient uptake outer membrane protein</fullName>
    </recommendedName>
</protein>
<dbReference type="AlphaFoldDB" id="A0A1B8ZTA0"/>
<proteinExistence type="inferred from homology"/>
<keyword evidence="4" id="KW-0472">Membrane</keyword>
<evidence type="ECO:0000313" key="9">
    <source>
        <dbReference type="Proteomes" id="UP000093432"/>
    </source>
</evidence>
<evidence type="ECO:0000256" key="2">
    <source>
        <dbReference type="ARBA" id="ARBA00006275"/>
    </source>
</evidence>
<dbReference type="PROSITE" id="PS51257">
    <property type="entry name" value="PROKAR_LIPOPROTEIN"/>
    <property type="match status" value="1"/>
</dbReference>
<comment type="subcellular location">
    <subcellularLocation>
        <location evidence="1">Cell outer membrane</location>
    </subcellularLocation>
</comment>
<evidence type="ECO:0000256" key="1">
    <source>
        <dbReference type="ARBA" id="ARBA00004442"/>
    </source>
</evidence>
<sequence>MVFRLISNYLKFKKMRKIKILLIILAGAVVSSCKTEFSEELPPITLPLDQAITNEKVLNTAVNGLYNLYQTSNDGVLNSYGALIPTLQELLGDNSFVAIVNSNRFSATRDPNLIFYTQNSGDLATVWSTLYKIIANANFILSYEGKIPDDSNTPGNPANQFGQAYAVRAMAYFTLVTLFSDNFNGSNPDVGVPLPLVFKPGTNLPRSSVKQVYDQIFADLTNASARIGTANGNKKFNAAAIDMLFSRYYLAIKDYAQANTYAQKVLDNSAYTLLPSSGVADFFSVTGESNPEIIFQIDYNSLDLPGANDGITATWSSTGRYKQNFATQAFFNKMGANDVRRGTWYRNTGYVLTLSDNPKPIDVMKYTVADRDIVVMRKTEAIFNQLEALYYINPAEALLKLNNWVKGNRDADYTYSGVGTDLLKEILMQKDIEMFLEGFRYSDLKRNGLDFKNPQTQVELTTSKVQFKAFPLPQAELNTNALLSQYPGY</sequence>
<keyword evidence="3" id="KW-0732">Signal</keyword>
<evidence type="ECO:0000256" key="3">
    <source>
        <dbReference type="ARBA" id="ARBA00022729"/>
    </source>
</evidence>
<evidence type="ECO:0000313" key="8">
    <source>
        <dbReference type="EMBL" id="OCA74822.1"/>
    </source>
</evidence>
<gene>
    <name evidence="8" type="ORF">BBI00_10965</name>
</gene>
<dbReference type="Pfam" id="PF14322">
    <property type="entry name" value="SusD-like_3"/>
    <property type="match status" value="1"/>
</dbReference>
<name>A0A1B8ZTA0_9FLAO</name>
<dbReference type="InterPro" id="IPR033985">
    <property type="entry name" value="SusD-like_N"/>
</dbReference>
<dbReference type="Proteomes" id="UP000093432">
    <property type="component" value="Unassembled WGS sequence"/>
</dbReference>